<dbReference type="EMBL" id="CP007637">
    <property type="protein sequence ID" value="AIB38626.1"/>
    <property type="molecule type" value="Genomic_DNA"/>
</dbReference>
<accession>A0A1N7UCA5</accession>
<dbReference type="AlphaFoldDB" id="A0A1N7UCA5"/>
<organism evidence="1 2">
    <name type="scientific">Pseudomonas simiae</name>
    <dbReference type="NCBI Taxonomy" id="321846"/>
    <lineage>
        <taxon>Bacteria</taxon>
        <taxon>Pseudomonadati</taxon>
        <taxon>Pseudomonadota</taxon>
        <taxon>Gammaproteobacteria</taxon>
        <taxon>Pseudomonadales</taxon>
        <taxon>Pseudomonadaceae</taxon>
        <taxon>Pseudomonas</taxon>
    </lineage>
</organism>
<reference evidence="1 2" key="1">
    <citation type="submission" date="2014-05" db="EMBL/GenBank/DDBJ databases">
        <title>Pseudomonas simiae WCS417.</title>
        <authorList>
            <person name="Berendsen R.L."/>
        </authorList>
    </citation>
    <scope>NUCLEOTIDE SEQUENCE [LARGE SCALE GENOMIC DNA]</scope>
    <source>
        <strain evidence="1 2">WCS417</strain>
    </source>
</reference>
<gene>
    <name evidence="1" type="ORF">PS417_24185</name>
</gene>
<sequence>MMTTLFLSADGKPMSAAQFLESLFGVLPDFFKDEDELRSIWSGPDTKRSVFVYRVGHQLLSAENLSGRAIAAELPRRAALARTAAISSI</sequence>
<protein>
    <submittedName>
        <fullName evidence="1">Uncharacterized protein</fullName>
    </submittedName>
</protein>
<evidence type="ECO:0000313" key="1">
    <source>
        <dbReference type="EMBL" id="AIB38626.1"/>
    </source>
</evidence>
<proteinExistence type="predicted"/>
<name>A0A1N7UCA5_9PSED</name>
<evidence type="ECO:0000313" key="2">
    <source>
        <dbReference type="Proteomes" id="UP000027308"/>
    </source>
</evidence>
<dbReference type="RefSeq" id="WP_010206653.1">
    <property type="nucleotide sequence ID" value="NZ_CP007637.1"/>
</dbReference>
<dbReference type="eggNOG" id="COG4096">
    <property type="taxonomic scope" value="Bacteria"/>
</dbReference>
<dbReference type="Proteomes" id="UP000027308">
    <property type="component" value="Chromosome"/>
</dbReference>